<feature type="transmembrane region" description="Helical" evidence="8">
    <location>
        <begin position="166"/>
        <end position="189"/>
    </location>
</feature>
<dbReference type="PROSITE" id="PS50928">
    <property type="entry name" value="ABC_TM1"/>
    <property type="match status" value="1"/>
</dbReference>
<keyword evidence="3 8" id="KW-0813">Transport</keyword>
<dbReference type="InterPro" id="IPR035906">
    <property type="entry name" value="MetI-like_sf"/>
</dbReference>
<evidence type="ECO:0000313" key="11">
    <source>
        <dbReference type="Proteomes" id="UP000325307"/>
    </source>
</evidence>
<dbReference type="CDD" id="cd06261">
    <property type="entry name" value="TM_PBP2"/>
    <property type="match status" value="1"/>
</dbReference>
<dbReference type="PANTHER" id="PTHR30450">
    <property type="entry name" value="ABC TRANSPORTER PERMEASE"/>
    <property type="match status" value="1"/>
</dbReference>
<dbReference type="InterPro" id="IPR051322">
    <property type="entry name" value="AA_ABC_Transporter_Permease"/>
</dbReference>
<evidence type="ECO:0000256" key="4">
    <source>
        <dbReference type="ARBA" id="ARBA00022475"/>
    </source>
</evidence>
<feature type="transmembrane region" description="Helical" evidence="8">
    <location>
        <begin position="79"/>
        <end position="97"/>
    </location>
</feature>
<dbReference type="SUPFAM" id="SSF161098">
    <property type="entry name" value="MetI-like"/>
    <property type="match status" value="1"/>
</dbReference>
<name>A0A5A7NR13_9MICC</name>
<evidence type="ECO:0000256" key="3">
    <source>
        <dbReference type="ARBA" id="ARBA00022448"/>
    </source>
</evidence>
<organism evidence="10 11">
    <name type="scientific">Zafaria cholistanensis</name>
    <dbReference type="NCBI Taxonomy" id="1682741"/>
    <lineage>
        <taxon>Bacteria</taxon>
        <taxon>Bacillati</taxon>
        <taxon>Actinomycetota</taxon>
        <taxon>Actinomycetes</taxon>
        <taxon>Micrococcales</taxon>
        <taxon>Micrococcaceae</taxon>
        <taxon>Zafaria</taxon>
    </lineage>
</organism>
<evidence type="ECO:0000256" key="2">
    <source>
        <dbReference type="ARBA" id="ARBA00007069"/>
    </source>
</evidence>
<gene>
    <name evidence="10" type="ORF">NCCP1664_18700</name>
</gene>
<accession>A0A5A7NR13</accession>
<comment type="caution">
    <text evidence="10">The sequence shown here is derived from an EMBL/GenBank/DDBJ whole genome shotgun (WGS) entry which is preliminary data.</text>
</comment>
<keyword evidence="6 8" id="KW-1133">Transmembrane helix</keyword>
<keyword evidence="5 8" id="KW-0812">Transmembrane</keyword>
<evidence type="ECO:0000256" key="8">
    <source>
        <dbReference type="RuleBase" id="RU363032"/>
    </source>
</evidence>
<feature type="transmembrane region" description="Helical" evidence="8">
    <location>
        <begin position="33"/>
        <end position="59"/>
    </location>
</feature>
<dbReference type="Proteomes" id="UP000325307">
    <property type="component" value="Unassembled WGS sequence"/>
</dbReference>
<keyword evidence="4" id="KW-1003">Cell membrane</keyword>
<dbReference type="GO" id="GO:0048473">
    <property type="term" value="P:D-methionine transmembrane transport"/>
    <property type="evidence" value="ECO:0007669"/>
    <property type="project" value="TreeGrafter"/>
</dbReference>
<evidence type="ECO:0000313" key="10">
    <source>
        <dbReference type="EMBL" id="GER23374.1"/>
    </source>
</evidence>
<reference evidence="10 11" key="1">
    <citation type="submission" date="2019-09" db="EMBL/GenBank/DDBJ databases">
        <title>Arthrobacter zafarii sp. nov., a moderately thermotolerant and halotolerant actinobacterium isolated from Cholistan desert soil of Pakistan.</title>
        <authorList>
            <person name="Amin A."/>
            <person name="Ahmed I."/>
            <person name="Khalid N."/>
            <person name="Schumann P."/>
            <person name="Busse H.J."/>
            <person name="Khan I.U."/>
            <person name="Li S."/>
            <person name="Li W.J."/>
        </authorList>
    </citation>
    <scope>NUCLEOTIDE SEQUENCE [LARGE SCALE GENOMIC DNA]</scope>
    <source>
        <strain evidence="10 11">NCCP-1664</strain>
    </source>
</reference>
<proteinExistence type="inferred from homology"/>
<protein>
    <submittedName>
        <fullName evidence="10">Methionine ABC transporter permease</fullName>
    </submittedName>
</protein>
<keyword evidence="7 8" id="KW-0472">Membrane</keyword>
<comment type="similarity">
    <text evidence="2">Belongs to the binding-protein-dependent transport system permease family. CysTW subfamily.</text>
</comment>
<dbReference type="PANTHER" id="PTHR30450:SF1">
    <property type="entry name" value="D-METHIONINE TRANSPORT SYSTEM PERMEASE PROTEIN METI-RELATED"/>
    <property type="match status" value="1"/>
</dbReference>
<dbReference type="EMBL" id="BKDJ01000008">
    <property type="protein sequence ID" value="GER23374.1"/>
    <property type="molecule type" value="Genomic_DNA"/>
</dbReference>
<dbReference type="FunFam" id="1.10.3720.10:FF:000002">
    <property type="entry name" value="D-methionine ABC transporter permease MetI"/>
    <property type="match status" value="1"/>
</dbReference>
<dbReference type="Pfam" id="PF00528">
    <property type="entry name" value="BPD_transp_1"/>
    <property type="match status" value="1"/>
</dbReference>
<dbReference type="AlphaFoldDB" id="A0A5A7NR13"/>
<feature type="domain" description="ABC transmembrane type-1" evidence="9">
    <location>
        <begin position="34"/>
        <end position="226"/>
    </location>
</feature>
<evidence type="ECO:0000256" key="5">
    <source>
        <dbReference type="ARBA" id="ARBA00022692"/>
    </source>
</evidence>
<dbReference type="InterPro" id="IPR000515">
    <property type="entry name" value="MetI-like"/>
</dbReference>
<sequence length="239" mass="25444">MSNVSVAGALPANGATAFDLNRVAELLPEIAVALGQTFAMLLVAIPLAVLAGTPLGIWLYSMSPVGLKPRPKLHRVVDALVNTMRSFPFLILLIAIIPITRFIVGTTIGTAAVIVPLTINAIPYFARFVEQNLTQLGGGVVEAARAMGATRGQIVRDVLLVEAKPALIGSITIMTVSFISYSAMAGLVGGGGIGDFAIRYGYYRYETGVMFLAIILMIVLVQSVQIGGTRLARRFDKRR</sequence>
<evidence type="ECO:0000256" key="1">
    <source>
        <dbReference type="ARBA" id="ARBA00004651"/>
    </source>
</evidence>
<dbReference type="GO" id="GO:0005886">
    <property type="term" value="C:plasma membrane"/>
    <property type="evidence" value="ECO:0007669"/>
    <property type="project" value="UniProtKB-SubCell"/>
</dbReference>
<comment type="subcellular location">
    <subcellularLocation>
        <location evidence="1 8">Cell membrane</location>
        <topology evidence="1 8">Multi-pass membrane protein</topology>
    </subcellularLocation>
</comment>
<dbReference type="Gene3D" id="1.10.3720.10">
    <property type="entry name" value="MetI-like"/>
    <property type="match status" value="1"/>
</dbReference>
<evidence type="ECO:0000259" key="9">
    <source>
        <dbReference type="PROSITE" id="PS50928"/>
    </source>
</evidence>
<feature type="transmembrane region" description="Helical" evidence="8">
    <location>
        <begin position="209"/>
        <end position="232"/>
    </location>
</feature>
<evidence type="ECO:0000256" key="7">
    <source>
        <dbReference type="ARBA" id="ARBA00023136"/>
    </source>
</evidence>
<keyword evidence="11" id="KW-1185">Reference proteome</keyword>
<evidence type="ECO:0000256" key="6">
    <source>
        <dbReference type="ARBA" id="ARBA00022989"/>
    </source>
</evidence>
<feature type="transmembrane region" description="Helical" evidence="8">
    <location>
        <begin position="103"/>
        <end position="126"/>
    </location>
</feature>